<dbReference type="GO" id="GO:0034245">
    <property type="term" value="C:mitochondrial DNA-directed RNA polymerase complex"/>
    <property type="evidence" value="ECO:0007669"/>
    <property type="project" value="TreeGrafter"/>
</dbReference>
<keyword evidence="9 11" id="KW-0804">Transcription</keyword>
<evidence type="ECO:0000313" key="15">
    <source>
        <dbReference type="Proteomes" id="UP000240883"/>
    </source>
</evidence>
<dbReference type="EMBL" id="KZ678142">
    <property type="protein sequence ID" value="PSN62296.1"/>
    <property type="molecule type" value="Genomic_DNA"/>
</dbReference>
<dbReference type="FunFam" id="1.10.287.280:FF:000001">
    <property type="entry name" value="DNA-directed RNA polymerase"/>
    <property type="match status" value="1"/>
</dbReference>
<feature type="region of interest" description="Disordered" evidence="12">
    <location>
        <begin position="38"/>
        <end position="84"/>
    </location>
</feature>
<dbReference type="STRING" id="1448308.A0A2T2NAN2"/>
<evidence type="ECO:0000256" key="11">
    <source>
        <dbReference type="RuleBase" id="RU003805"/>
    </source>
</evidence>
<dbReference type="Proteomes" id="UP000240883">
    <property type="component" value="Unassembled WGS sequence"/>
</dbReference>
<dbReference type="Pfam" id="PF14700">
    <property type="entry name" value="RPOL_N"/>
    <property type="match status" value="1"/>
</dbReference>
<evidence type="ECO:0000256" key="8">
    <source>
        <dbReference type="ARBA" id="ARBA00023128"/>
    </source>
</evidence>
<comment type="function">
    <text evidence="1 11">DNA-dependent RNA polymerase catalyzes the transcription of DNA into RNA using the four ribonucleoside triphosphates as substrates.</text>
</comment>
<protein>
    <recommendedName>
        <fullName evidence="11">DNA-directed RNA polymerase</fullName>
        <ecNumber evidence="11">2.7.7.6</ecNumber>
    </recommendedName>
</protein>
<reference evidence="14 15" key="1">
    <citation type="journal article" date="2018" name="Front. Microbiol.">
        <title>Genome-Wide Analysis of Corynespora cassiicola Leaf Fall Disease Putative Effectors.</title>
        <authorList>
            <person name="Lopez D."/>
            <person name="Ribeiro S."/>
            <person name="Label P."/>
            <person name="Fumanal B."/>
            <person name="Venisse J.S."/>
            <person name="Kohler A."/>
            <person name="de Oliveira R.R."/>
            <person name="Labutti K."/>
            <person name="Lipzen A."/>
            <person name="Lail K."/>
            <person name="Bauer D."/>
            <person name="Ohm R.A."/>
            <person name="Barry K.W."/>
            <person name="Spatafora J."/>
            <person name="Grigoriev I.V."/>
            <person name="Martin F.M."/>
            <person name="Pujade-Renaud V."/>
        </authorList>
    </citation>
    <scope>NUCLEOTIDE SEQUENCE [LARGE SCALE GENOMIC DNA]</scope>
    <source>
        <strain evidence="14 15">Philippines</strain>
    </source>
</reference>
<dbReference type="InterPro" id="IPR046950">
    <property type="entry name" value="DNA-dir_Rpol_C_phage-type"/>
</dbReference>
<dbReference type="InterPro" id="IPR029262">
    <property type="entry name" value="RPOL_N"/>
</dbReference>
<evidence type="ECO:0000256" key="3">
    <source>
        <dbReference type="ARBA" id="ARBA00009493"/>
    </source>
</evidence>
<keyword evidence="8" id="KW-0496">Mitochondrion</keyword>
<keyword evidence="5 11" id="KW-0808">Transferase</keyword>
<evidence type="ECO:0000256" key="9">
    <source>
        <dbReference type="ARBA" id="ARBA00023163"/>
    </source>
</evidence>
<evidence type="ECO:0000256" key="1">
    <source>
        <dbReference type="ARBA" id="ARBA00004026"/>
    </source>
</evidence>
<proteinExistence type="inferred from homology"/>
<feature type="compositionally biased region" description="Polar residues" evidence="12">
    <location>
        <begin position="71"/>
        <end position="84"/>
    </location>
</feature>
<dbReference type="PROSITE" id="PS00900">
    <property type="entry name" value="RNA_POL_PHAGE_1"/>
    <property type="match status" value="1"/>
</dbReference>
<comment type="subcellular location">
    <subcellularLocation>
        <location evidence="2">Mitochondrion</location>
    </subcellularLocation>
</comment>
<dbReference type="Gene3D" id="1.10.1320.10">
    <property type="entry name" value="DNA-directed RNA polymerase, N-terminal domain"/>
    <property type="match status" value="1"/>
</dbReference>
<feature type="region of interest" description="Disordered" evidence="12">
    <location>
        <begin position="1335"/>
        <end position="1391"/>
    </location>
</feature>
<gene>
    <name evidence="14" type="ORF">BS50DRAFT_142107</name>
</gene>
<dbReference type="PANTHER" id="PTHR10102:SF0">
    <property type="entry name" value="DNA-DIRECTED RNA POLYMERASE, MITOCHONDRIAL"/>
    <property type="match status" value="1"/>
</dbReference>
<evidence type="ECO:0000256" key="10">
    <source>
        <dbReference type="ARBA" id="ARBA00048552"/>
    </source>
</evidence>
<dbReference type="FunFam" id="1.10.150.20:FF:000041">
    <property type="entry name" value="DNA-directed RNA polymerase"/>
    <property type="match status" value="1"/>
</dbReference>
<evidence type="ECO:0000256" key="4">
    <source>
        <dbReference type="ARBA" id="ARBA00022478"/>
    </source>
</evidence>
<dbReference type="PANTHER" id="PTHR10102">
    <property type="entry name" value="DNA-DIRECTED RNA POLYMERASE, MITOCHONDRIAL"/>
    <property type="match status" value="1"/>
</dbReference>
<dbReference type="SUPFAM" id="SSF56672">
    <property type="entry name" value="DNA/RNA polymerases"/>
    <property type="match status" value="1"/>
</dbReference>
<feature type="domain" description="DNA-directed RNA polymerase N-terminal" evidence="13">
    <location>
        <begin position="362"/>
        <end position="686"/>
    </location>
</feature>
<dbReference type="Gene3D" id="1.10.150.20">
    <property type="entry name" value="5' to 3' exonuclease, C-terminal subdomain"/>
    <property type="match status" value="1"/>
</dbReference>
<evidence type="ECO:0000256" key="6">
    <source>
        <dbReference type="ARBA" id="ARBA00022695"/>
    </source>
</evidence>
<dbReference type="GO" id="GO:0001018">
    <property type="term" value="F:mitochondrial promoter sequence-specific DNA binding"/>
    <property type="evidence" value="ECO:0007669"/>
    <property type="project" value="TreeGrafter"/>
</dbReference>
<dbReference type="GO" id="GO:0006390">
    <property type="term" value="P:mitochondrial transcription"/>
    <property type="evidence" value="ECO:0007669"/>
    <property type="project" value="TreeGrafter"/>
</dbReference>
<dbReference type="SMART" id="SM01311">
    <property type="entry name" value="RPOL_N"/>
    <property type="match status" value="1"/>
</dbReference>
<organism evidence="14 15">
    <name type="scientific">Corynespora cassiicola Philippines</name>
    <dbReference type="NCBI Taxonomy" id="1448308"/>
    <lineage>
        <taxon>Eukaryota</taxon>
        <taxon>Fungi</taxon>
        <taxon>Dikarya</taxon>
        <taxon>Ascomycota</taxon>
        <taxon>Pezizomycotina</taxon>
        <taxon>Dothideomycetes</taxon>
        <taxon>Pleosporomycetidae</taxon>
        <taxon>Pleosporales</taxon>
        <taxon>Corynesporascaceae</taxon>
        <taxon>Corynespora</taxon>
    </lineage>
</organism>
<keyword evidence="7" id="KW-0809">Transit peptide</keyword>
<feature type="compositionally biased region" description="Acidic residues" evidence="12">
    <location>
        <begin position="1350"/>
        <end position="1375"/>
    </location>
</feature>
<evidence type="ECO:0000256" key="2">
    <source>
        <dbReference type="ARBA" id="ARBA00004173"/>
    </source>
</evidence>
<dbReference type="EC" id="2.7.7.6" evidence="11"/>
<feature type="compositionally biased region" description="Low complexity" evidence="12">
    <location>
        <begin position="38"/>
        <end position="50"/>
    </location>
</feature>
<dbReference type="Gene3D" id="1.10.287.280">
    <property type="match status" value="1"/>
</dbReference>
<comment type="catalytic activity">
    <reaction evidence="10 11">
        <text>RNA(n) + a ribonucleoside 5'-triphosphate = RNA(n+1) + diphosphate</text>
        <dbReference type="Rhea" id="RHEA:21248"/>
        <dbReference type="Rhea" id="RHEA-COMP:14527"/>
        <dbReference type="Rhea" id="RHEA-COMP:17342"/>
        <dbReference type="ChEBI" id="CHEBI:33019"/>
        <dbReference type="ChEBI" id="CHEBI:61557"/>
        <dbReference type="ChEBI" id="CHEBI:140395"/>
        <dbReference type="EC" id="2.7.7.6"/>
    </reaction>
</comment>
<accession>A0A2T2NAN2</accession>
<dbReference type="PROSITE" id="PS00489">
    <property type="entry name" value="RNA_POL_PHAGE_2"/>
    <property type="match status" value="1"/>
</dbReference>
<keyword evidence="15" id="KW-1185">Reference proteome</keyword>
<dbReference type="Pfam" id="PF00940">
    <property type="entry name" value="RNA_pol"/>
    <property type="match status" value="1"/>
</dbReference>
<dbReference type="InterPro" id="IPR037159">
    <property type="entry name" value="RNA_POL_N_sf"/>
</dbReference>
<name>A0A2T2NAN2_CORCC</name>
<evidence type="ECO:0000256" key="12">
    <source>
        <dbReference type="SAM" id="MobiDB-lite"/>
    </source>
</evidence>
<keyword evidence="4 11" id="KW-0240">DNA-directed RNA polymerase</keyword>
<dbReference type="InterPro" id="IPR043502">
    <property type="entry name" value="DNA/RNA_pol_sf"/>
</dbReference>
<keyword evidence="6 11" id="KW-0548">Nucleotidyltransferase</keyword>
<evidence type="ECO:0000256" key="7">
    <source>
        <dbReference type="ARBA" id="ARBA00022946"/>
    </source>
</evidence>
<dbReference type="OrthoDB" id="276422at2759"/>
<evidence type="ECO:0000313" key="14">
    <source>
        <dbReference type="EMBL" id="PSN62296.1"/>
    </source>
</evidence>
<dbReference type="GO" id="GO:0003899">
    <property type="term" value="F:DNA-directed RNA polymerase activity"/>
    <property type="evidence" value="ECO:0007669"/>
    <property type="project" value="UniProtKB-EC"/>
</dbReference>
<evidence type="ECO:0000256" key="5">
    <source>
        <dbReference type="ARBA" id="ARBA00022679"/>
    </source>
</evidence>
<sequence>MLSSVARRRLRRDAFRTPTQLAQQLTLPWLCPAQMRTTASISSPTTPSSTDSRKQRLPASSSLSPRHDTRSLATQADVQSTDGSMSFNGIVQNWGSRVPTPRMAKLDSWDPSNPLVINATLALAAPSTPKRAGIGGDPIELHQNLYACLRVGRMDRAMAIISRLSSLYSPSAPELVDAHNIYLQTMLDQAQESPAAVSLDTIDGWYQANMVQKAVEPSAQTFVTLLRAAMTLPCAGDRDDAVRKYLVLASEYGTGLLDEVNSSSDFSDEEWDTLIRLQPEEFDEPPQADIPVEASVNSPLAREKLIEHGILSDPNLHIKSVPQKGLGLDTLKRSLSAFDSDVEFPHDMEGTQAEKERAHALMRQIRIEKDSQDAAVERWKTEDEKLQEMGIHGVIKSKPIQALMHNWYLTLLPKFKEEFKRTQQVLSNQTVDTARDPRNSYGPFLELITPEKLAAMTIQRTLAASARGMRGDQSPLRIATIATSIGGDIEAHAKAEAKRKYTSRQKKARIDARKQMLARLSKTDAAPRFAPRAEAPSIVDTLVQTDFPTHIKLLLGSMALENLMGSAFITVAATNPKTGKEVSSTQSAFGHTHSFRNGRKIGFISPHQDIMDKLVTQPVHSVQALHLPMVAEPVPWTDYESGAYYRAKSNVMRDKNKFLTQRAYAQSAIGNGDMDKVLAALDVLGRVPWKINESVFRVVAEAWNAGEGIGGLVAEKPFIQRPEEPNPDATVRERVMWAKMMQEYENTKSGLHSQRCFQNFQLEIARAYVKEDKMYFPHNVDFRGRAYPIPPVLNHMGADLARGLLQFANAKELGTVGLQWLKVHLANLYGFDKASLSEREQFAMDNIAEIYDSATNPLDGRRWWSKAEDPWQCLACCVELKNALDSPDPTRYMSRLPVHQDGTCNGLQHYAALGGDEAGATQVNLEPSDRPQDIYTGVADMVSEMISEDAAKGQKMALFIDGKVTRKVVKRTVMTNVYGVTFMGAKVQVLDELKAMFPNFTPVPGVNDLGLLAVYISKKIFAALGKIFNGAQEIQYWLGECGDRITTSLSPEQIERAAQRLAGSANAYGSKYQVKTKGRQQNVREKLSAKLEGFRTGIIWTTPLRMPVVQPYFKETNKLIRTSLQDITITTRSASAEVDKRKQLQGFPPNFIHSLDATHMLLSALKCEEMGLDFAAVHDSFWTHAADIPTLSVILRDAFVRMHSEDIVKRLAAEFEARYAGHMYRANIKVTSVAAHKILDWRTEQRKAGKVKKTTHRCTAVIDELVLEAERQALLKSEDPVKRKEGEEMVTPTSIWLALGSAKDLSSSRLALLGDTSTKNSTTFEKVKDKVLGMEADATDSPEASNATIPDEDPLEDDEELGADAEPLESDVEAEASDKPKRQRTPKRASLTTSVQVWLPLTFPPVPKKGGWDVSRLRESKYFFS</sequence>
<evidence type="ECO:0000259" key="13">
    <source>
        <dbReference type="SMART" id="SM01311"/>
    </source>
</evidence>
<dbReference type="InterPro" id="IPR002092">
    <property type="entry name" value="DNA-dir_Rpol_phage-type"/>
</dbReference>
<comment type="similarity">
    <text evidence="3 11">Belongs to the phage and mitochondrial RNA polymerase family.</text>
</comment>